<protein>
    <recommendedName>
        <fullName evidence="3">Uncharacterized N-acetyltransferase SAMN03097721_00353</fullName>
        <ecNumber evidence="3">2.3.1.-</ecNumber>
    </recommendedName>
</protein>
<sequence length="147" mass="17148">MMSDVKKLEINYKTDELFEDFREFGNKDLYMVEEFNGQMIDASSDSPFYGIFVGDKLAARMALLNKGEVEESYFPDCDDYILLWKLEVLEKYQNRGFSKELIDFAKSFNLPIKAIARNNSKSYFESQGFKDVEAKNPEGHDVLIWHP</sequence>
<feature type="domain" description="N-acetyltransferase" evidence="4">
    <location>
        <begin position="8"/>
        <end position="147"/>
    </location>
</feature>
<dbReference type="EC" id="2.3.1.-" evidence="3"/>
<dbReference type="PIRSF" id="PIRSF037732">
    <property type="entry name" value="YlbP_prd"/>
    <property type="match status" value="1"/>
</dbReference>
<keyword evidence="1 3" id="KW-0808">Transferase</keyword>
<dbReference type="SUPFAM" id="SSF55729">
    <property type="entry name" value="Acyl-CoA N-acyltransferases (Nat)"/>
    <property type="match status" value="1"/>
</dbReference>
<dbReference type="Proteomes" id="UP000182665">
    <property type="component" value="Unassembled WGS sequence"/>
</dbReference>
<organism evidence="5 6">
    <name type="scientific">Staphylococcus pasteuri</name>
    <dbReference type="NCBI Taxonomy" id="45972"/>
    <lineage>
        <taxon>Bacteria</taxon>
        <taxon>Bacillati</taxon>
        <taxon>Bacillota</taxon>
        <taxon>Bacilli</taxon>
        <taxon>Bacillales</taxon>
        <taxon>Staphylococcaceae</taxon>
        <taxon>Staphylococcus</taxon>
    </lineage>
</organism>
<dbReference type="Gene3D" id="3.40.630.30">
    <property type="match status" value="1"/>
</dbReference>
<evidence type="ECO:0000256" key="3">
    <source>
        <dbReference type="HAMAP-Rule" id="MF_00824"/>
    </source>
</evidence>
<accession>A0ABY1H3H8</accession>
<dbReference type="PROSITE" id="PS51186">
    <property type="entry name" value="GNAT"/>
    <property type="match status" value="1"/>
</dbReference>
<dbReference type="InterPro" id="IPR000182">
    <property type="entry name" value="GNAT_dom"/>
</dbReference>
<keyword evidence="2 3" id="KW-0012">Acyltransferase</keyword>
<dbReference type="NCBIfam" id="NF010241">
    <property type="entry name" value="PRK13688.1"/>
    <property type="match status" value="1"/>
</dbReference>
<evidence type="ECO:0000256" key="2">
    <source>
        <dbReference type="ARBA" id="ARBA00023315"/>
    </source>
</evidence>
<dbReference type="HAMAP" id="MF_00824">
    <property type="entry name" value="Acetyltransf_YlbP"/>
    <property type="match status" value="1"/>
</dbReference>
<dbReference type="InterPro" id="IPR016181">
    <property type="entry name" value="Acyl_CoA_acyltransferase"/>
</dbReference>
<dbReference type="EMBL" id="FPKT01000001">
    <property type="protein sequence ID" value="SFZ72412.1"/>
    <property type="molecule type" value="Genomic_DNA"/>
</dbReference>
<comment type="caution">
    <text evidence="5">The sequence shown here is derived from an EMBL/GenBank/DDBJ whole genome shotgun (WGS) entry which is preliminary data.</text>
</comment>
<name>A0ABY1H3H8_9STAP</name>
<evidence type="ECO:0000256" key="1">
    <source>
        <dbReference type="ARBA" id="ARBA00022679"/>
    </source>
</evidence>
<reference evidence="5 6" key="1">
    <citation type="submission" date="2016-11" db="EMBL/GenBank/DDBJ databases">
        <authorList>
            <person name="Varghese N."/>
            <person name="Submissions S."/>
        </authorList>
    </citation>
    <scope>NUCLEOTIDE SEQUENCE [LARGE SCALE GENOMIC DNA]</scope>
    <source>
        <strain evidence="5 6">NFIX07</strain>
    </source>
</reference>
<evidence type="ECO:0000259" key="4">
    <source>
        <dbReference type="PROSITE" id="PS51186"/>
    </source>
</evidence>
<evidence type="ECO:0000313" key="6">
    <source>
        <dbReference type="Proteomes" id="UP000182665"/>
    </source>
</evidence>
<evidence type="ECO:0000313" key="5">
    <source>
        <dbReference type="EMBL" id="SFZ72412.1"/>
    </source>
</evidence>
<keyword evidence="6" id="KW-1185">Reference proteome</keyword>
<dbReference type="InterPro" id="IPR017274">
    <property type="entry name" value="YlbP"/>
</dbReference>
<proteinExistence type="inferred from homology"/>
<gene>
    <name evidence="5" type="ORF">SAMN03097721_00353</name>
</gene>